<proteinExistence type="predicted"/>
<name>A0A016UIS0_9BILA</name>
<protein>
    <recommendedName>
        <fullName evidence="3">Reverse transcriptase domain-containing protein</fullName>
    </recommendedName>
</protein>
<sequence>MGNGIAPLLAIIFMDHIEGITLTSDILLYKRYVDDAFAIGVSKNERTLERLNAVDDNIFFTRRNLMKKVFFLF</sequence>
<evidence type="ECO:0000313" key="2">
    <source>
        <dbReference type="Proteomes" id="UP000024635"/>
    </source>
</evidence>
<dbReference type="Proteomes" id="UP000024635">
    <property type="component" value="Unassembled WGS sequence"/>
</dbReference>
<evidence type="ECO:0000313" key="1">
    <source>
        <dbReference type="EMBL" id="EYC14468.1"/>
    </source>
</evidence>
<dbReference type="EMBL" id="JARK01001376">
    <property type="protein sequence ID" value="EYC14468.1"/>
    <property type="molecule type" value="Genomic_DNA"/>
</dbReference>
<reference evidence="2" key="1">
    <citation type="journal article" date="2015" name="Nat. Genet.">
        <title>The genome and transcriptome of the zoonotic hookworm Ancylostoma ceylanicum identify infection-specific gene families.</title>
        <authorList>
            <person name="Schwarz E.M."/>
            <person name="Hu Y."/>
            <person name="Antoshechkin I."/>
            <person name="Miller M.M."/>
            <person name="Sternberg P.W."/>
            <person name="Aroian R.V."/>
        </authorList>
    </citation>
    <scope>NUCLEOTIDE SEQUENCE</scope>
    <source>
        <strain evidence="2">HY135</strain>
    </source>
</reference>
<organism evidence="1 2">
    <name type="scientific">Ancylostoma ceylanicum</name>
    <dbReference type="NCBI Taxonomy" id="53326"/>
    <lineage>
        <taxon>Eukaryota</taxon>
        <taxon>Metazoa</taxon>
        <taxon>Ecdysozoa</taxon>
        <taxon>Nematoda</taxon>
        <taxon>Chromadorea</taxon>
        <taxon>Rhabditida</taxon>
        <taxon>Rhabditina</taxon>
        <taxon>Rhabditomorpha</taxon>
        <taxon>Strongyloidea</taxon>
        <taxon>Ancylostomatidae</taxon>
        <taxon>Ancylostomatinae</taxon>
        <taxon>Ancylostoma</taxon>
    </lineage>
</organism>
<evidence type="ECO:0008006" key="3">
    <source>
        <dbReference type="Google" id="ProtNLM"/>
    </source>
</evidence>
<comment type="caution">
    <text evidence="1">The sequence shown here is derived from an EMBL/GenBank/DDBJ whole genome shotgun (WGS) entry which is preliminary data.</text>
</comment>
<dbReference type="AlphaFoldDB" id="A0A016UIS0"/>
<accession>A0A016UIS0</accession>
<gene>
    <name evidence="1" type="primary">Acey_s0040.g224</name>
    <name evidence="1" type="ORF">Y032_0040g224</name>
</gene>
<dbReference type="OrthoDB" id="3212410at2759"/>
<keyword evidence="2" id="KW-1185">Reference proteome</keyword>